<name>A0ABM1EWB3_PRICU</name>
<evidence type="ECO:0000313" key="2">
    <source>
        <dbReference type="Proteomes" id="UP000695022"/>
    </source>
</evidence>
<dbReference type="Proteomes" id="UP000695022">
    <property type="component" value="Unplaced"/>
</dbReference>
<dbReference type="RefSeq" id="XP_014676484.1">
    <property type="nucleotide sequence ID" value="XM_014820998.1"/>
</dbReference>
<keyword evidence="2" id="KW-1185">Reference proteome</keyword>
<dbReference type="PANTHER" id="PTHR21539">
    <property type="entry name" value="SAGA-ASSOCIATED FACTOR 29"/>
    <property type="match status" value="1"/>
</dbReference>
<sequence>MALASNEPGELKIRELLKELHRLIVQTQEERTRSEHNLTNIAKTHERMQSETKISPYYKSKLRGLYNTAMQDAESEAE</sequence>
<reference evidence="3" key="1">
    <citation type="submission" date="2025-08" db="UniProtKB">
        <authorList>
            <consortium name="RefSeq"/>
        </authorList>
    </citation>
    <scope>IDENTIFICATION</scope>
</reference>
<evidence type="ECO:0000256" key="1">
    <source>
        <dbReference type="SAM" id="MobiDB-lite"/>
    </source>
</evidence>
<gene>
    <name evidence="3" type="primary">LOC106816396</name>
</gene>
<dbReference type="InterPro" id="IPR037802">
    <property type="entry name" value="SGF29"/>
</dbReference>
<dbReference type="GeneID" id="106816396"/>
<accession>A0ABM1EWB3</accession>
<dbReference type="PANTHER" id="PTHR21539:SF0">
    <property type="entry name" value="SAGA-ASSOCIATED FACTOR 29"/>
    <property type="match status" value="1"/>
</dbReference>
<feature type="region of interest" description="Disordered" evidence="1">
    <location>
        <begin position="30"/>
        <end position="54"/>
    </location>
</feature>
<organism evidence="2 3">
    <name type="scientific">Priapulus caudatus</name>
    <name type="common">Priapulid worm</name>
    <dbReference type="NCBI Taxonomy" id="37621"/>
    <lineage>
        <taxon>Eukaryota</taxon>
        <taxon>Metazoa</taxon>
        <taxon>Ecdysozoa</taxon>
        <taxon>Scalidophora</taxon>
        <taxon>Priapulida</taxon>
        <taxon>Priapulimorpha</taxon>
        <taxon>Priapulimorphida</taxon>
        <taxon>Priapulidae</taxon>
        <taxon>Priapulus</taxon>
    </lineage>
</organism>
<protein>
    <submittedName>
        <fullName evidence="3">SAGA-associated factor 29 homolog</fullName>
    </submittedName>
</protein>
<proteinExistence type="predicted"/>
<evidence type="ECO:0000313" key="3">
    <source>
        <dbReference type="RefSeq" id="XP_014676484.1"/>
    </source>
</evidence>